<accession>A0ABR2TTJ1</accession>
<proteinExistence type="predicted"/>
<gene>
    <name evidence="1" type="ORF">V6N11_015907</name>
</gene>
<evidence type="ECO:0000313" key="2">
    <source>
        <dbReference type="Proteomes" id="UP001396334"/>
    </source>
</evidence>
<evidence type="ECO:0000313" key="1">
    <source>
        <dbReference type="EMBL" id="KAK9040767.1"/>
    </source>
</evidence>
<protein>
    <submittedName>
        <fullName evidence="1">Uncharacterized protein</fullName>
    </submittedName>
</protein>
<organism evidence="1 2">
    <name type="scientific">Hibiscus sabdariffa</name>
    <name type="common">roselle</name>
    <dbReference type="NCBI Taxonomy" id="183260"/>
    <lineage>
        <taxon>Eukaryota</taxon>
        <taxon>Viridiplantae</taxon>
        <taxon>Streptophyta</taxon>
        <taxon>Embryophyta</taxon>
        <taxon>Tracheophyta</taxon>
        <taxon>Spermatophyta</taxon>
        <taxon>Magnoliopsida</taxon>
        <taxon>eudicotyledons</taxon>
        <taxon>Gunneridae</taxon>
        <taxon>Pentapetalae</taxon>
        <taxon>rosids</taxon>
        <taxon>malvids</taxon>
        <taxon>Malvales</taxon>
        <taxon>Malvaceae</taxon>
        <taxon>Malvoideae</taxon>
        <taxon>Hibiscus</taxon>
    </lineage>
</organism>
<keyword evidence="2" id="KW-1185">Reference proteome</keyword>
<dbReference type="EMBL" id="JBBPBN010000004">
    <property type="protein sequence ID" value="KAK9040767.1"/>
    <property type="molecule type" value="Genomic_DNA"/>
</dbReference>
<name>A0ABR2TTJ1_9ROSI</name>
<sequence length="85" mass="9521">MWRKVTIERGKNIIKKTSKSFPPLKQSSSHVLTPFSMRNIFHDHEGDSLFIAEIYTGKVHQMIVPRIGQCPMVNNRGGAASLQAG</sequence>
<dbReference type="Proteomes" id="UP001396334">
    <property type="component" value="Unassembled WGS sequence"/>
</dbReference>
<comment type="caution">
    <text evidence="1">The sequence shown here is derived from an EMBL/GenBank/DDBJ whole genome shotgun (WGS) entry which is preliminary data.</text>
</comment>
<reference evidence="1 2" key="1">
    <citation type="journal article" date="2024" name="G3 (Bethesda)">
        <title>Genome assembly of Hibiscus sabdariffa L. provides insights into metabolisms of medicinal natural products.</title>
        <authorList>
            <person name="Kim T."/>
        </authorList>
    </citation>
    <scope>NUCLEOTIDE SEQUENCE [LARGE SCALE GENOMIC DNA]</scope>
    <source>
        <strain evidence="1">TK-2024</strain>
        <tissue evidence="1">Old leaves</tissue>
    </source>
</reference>